<proteinExistence type="predicted"/>
<name>A0A8H6HKC4_9AGAR</name>
<evidence type="ECO:0000313" key="1">
    <source>
        <dbReference type="EMBL" id="KAF6748319.1"/>
    </source>
</evidence>
<protein>
    <submittedName>
        <fullName evidence="1">Uncharacterized protein</fullName>
    </submittedName>
</protein>
<evidence type="ECO:0000313" key="2">
    <source>
        <dbReference type="Proteomes" id="UP000521943"/>
    </source>
</evidence>
<comment type="caution">
    <text evidence="1">The sequence shown here is derived from an EMBL/GenBank/DDBJ whole genome shotgun (WGS) entry which is preliminary data.</text>
</comment>
<dbReference type="AlphaFoldDB" id="A0A8H6HKC4"/>
<dbReference type="Proteomes" id="UP000521943">
    <property type="component" value="Unassembled WGS sequence"/>
</dbReference>
<dbReference type="EMBL" id="JACGCI010000072">
    <property type="protein sequence ID" value="KAF6748319.1"/>
    <property type="molecule type" value="Genomic_DNA"/>
</dbReference>
<organism evidence="1 2">
    <name type="scientific">Ephemerocybe angulata</name>
    <dbReference type="NCBI Taxonomy" id="980116"/>
    <lineage>
        <taxon>Eukaryota</taxon>
        <taxon>Fungi</taxon>
        <taxon>Dikarya</taxon>
        <taxon>Basidiomycota</taxon>
        <taxon>Agaricomycotina</taxon>
        <taxon>Agaricomycetes</taxon>
        <taxon>Agaricomycetidae</taxon>
        <taxon>Agaricales</taxon>
        <taxon>Agaricineae</taxon>
        <taxon>Psathyrellaceae</taxon>
        <taxon>Ephemerocybe</taxon>
    </lineage>
</organism>
<gene>
    <name evidence="1" type="ORF">DFP72DRAFT_916977</name>
</gene>
<sequence length="132" mass="14106">MASRVTMFFTFLRRQAASFSASSLSEGISDDSPLSPIRSWVNPLKPRLWLKVSSPTLFLIESSEAASSIVFKVDNARLGAASPACSSPSETGDRGGVLDGTVDSSVGIDIVFHWACEQGCMSDRLTVESEGE</sequence>
<reference evidence="1 2" key="1">
    <citation type="submission" date="2020-07" db="EMBL/GenBank/DDBJ databases">
        <title>Comparative genomics of pyrophilous fungi reveals a link between fire events and developmental genes.</title>
        <authorList>
            <consortium name="DOE Joint Genome Institute"/>
            <person name="Steindorff A.S."/>
            <person name="Carver A."/>
            <person name="Calhoun S."/>
            <person name="Stillman K."/>
            <person name="Liu H."/>
            <person name="Lipzen A."/>
            <person name="Pangilinan J."/>
            <person name="Labutti K."/>
            <person name="Bruns T.D."/>
            <person name="Grigoriev I.V."/>
        </authorList>
    </citation>
    <scope>NUCLEOTIDE SEQUENCE [LARGE SCALE GENOMIC DNA]</scope>
    <source>
        <strain evidence="1 2">CBS 144469</strain>
    </source>
</reference>
<accession>A0A8H6HKC4</accession>
<keyword evidence="2" id="KW-1185">Reference proteome</keyword>